<dbReference type="GO" id="GO:0005829">
    <property type="term" value="C:cytosol"/>
    <property type="evidence" value="ECO:0007669"/>
    <property type="project" value="TreeGrafter"/>
</dbReference>
<dbReference type="InterPro" id="IPR029033">
    <property type="entry name" value="His_PPase_superfam"/>
</dbReference>
<evidence type="ECO:0000313" key="4">
    <source>
        <dbReference type="Proteomes" id="UP000184188"/>
    </source>
</evidence>
<keyword evidence="1" id="KW-0378">Hydrolase</keyword>
<dbReference type="Pfam" id="PF00300">
    <property type="entry name" value="His_Phos_1"/>
    <property type="match status" value="1"/>
</dbReference>
<proteinExistence type="predicted"/>
<dbReference type="PANTHER" id="PTHR46517:SF1">
    <property type="entry name" value="FRUCTOSE-2,6-BISPHOSPHATASE TIGAR"/>
    <property type="match status" value="1"/>
</dbReference>
<evidence type="ECO:0000313" key="3">
    <source>
        <dbReference type="EMBL" id="OJJ47075.1"/>
    </source>
</evidence>
<sequence length="268" mass="28855">MKLFLIRHAECPQNVGKAAAGADGTSLTYEGESQASALARHFRDRLVRFTHVFTSDLDRARQTAEGICQQQLGGGISPIPVATAALREQQSGLDNGRWWRAPSTYEEPLESMQARANGFVWEKIIPPLLGGSSSPSQEDEAIIAVIAHGVILQVLWACIVDLFETKDIRSGPNVQQPGMHGDPLLPVWSNTGYLELEISPSGLNSARVPLVSGTATTAAPLVGWTLTIHAVDCTVHLDGGRSGIAPLNPAHESRQQSLDDFYRLVGST</sequence>
<dbReference type="EMBL" id="KV878341">
    <property type="protein sequence ID" value="OJJ47075.1"/>
    <property type="molecule type" value="Genomic_DNA"/>
</dbReference>
<gene>
    <name evidence="3" type="ORF">ASPZODRAFT_25153</name>
</gene>
<feature type="binding site" evidence="2">
    <location>
        <begin position="7"/>
        <end position="14"/>
    </location>
    <ligand>
        <name>substrate</name>
    </ligand>
</feature>
<dbReference type="GO" id="GO:0043456">
    <property type="term" value="P:regulation of pentose-phosphate shunt"/>
    <property type="evidence" value="ECO:0007669"/>
    <property type="project" value="TreeGrafter"/>
</dbReference>
<dbReference type="PANTHER" id="PTHR46517">
    <property type="entry name" value="FRUCTOSE-2,6-BISPHOSPHATASE TIGAR"/>
    <property type="match status" value="1"/>
</dbReference>
<dbReference type="Proteomes" id="UP000184188">
    <property type="component" value="Unassembled WGS sequence"/>
</dbReference>
<dbReference type="SMART" id="SM00855">
    <property type="entry name" value="PGAM"/>
    <property type="match status" value="1"/>
</dbReference>
<keyword evidence="4" id="KW-1185">Reference proteome</keyword>
<organism evidence="3 4">
    <name type="scientific">Penicilliopsis zonata CBS 506.65</name>
    <dbReference type="NCBI Taxonomy" id="1073090"/>
    <lineage>
        <taxon>Eukaryota</taxon>
        <taxon>Fungi</taxon>
        <taxon>Dikarya</taxon>
        <taxon>Ascomycota</taxon>
        <taxon>Pezizomycotina</taxon>
        <taxon>Eurotiomycetes</taxon>
        <taxon>Eurotiomycetidae</taxon>
        <taxon>Eurotiales</taxon>
        <taxon>Aspergillaceae</taxon>
        <taxon>Penicilliopsis</taxon>
    </lineage>
</organism>
<evidence type="ECO:0000256" key="2">
    <source>
        <dbReference type="PIRSR" id="PIRSR613078-2"/>
    </source>
</evidence>
<reference evidence="4" key="1">
    <citation type="journal article" date="2017" name="Genome Biol.">
        <title>Comparative genomics reveals high biological diversity and specific adaptations in the industrially and medically important fungal genus Aspergillus.</title>
        <authorList>
            <person name="de Vries R.P."/>
            <person name="Riley R."/>
            <person name="Wiebenga A."/>
            <person name="Aguilar-Osorio G."/>
            <person name="Amillis S."/>
            <person name="Uchima C.A."/>
            <person name="Anderluh G."/>
            <person name="Asadollahi M."/>
            <person name="Askin M."/>
            <person name="Barry K."/>
            <person name="Battaglia E."/>
            <person name="Bayram O."/>
            <person name="Benocci T."/>
            <person name="Braus-Stromeyer S.A."/>
            <person name="Caldana C."/>
            <person name="Canovas D."/>
            <person name="Cerqueira G.C."/>
            <person name="Chen F."/>
            <person name="Chen W."/>
            <person name="Choi C."/>
            <person name="Clum A."/>
            <person name="Dos Santos R.A."/>
            <person name="Damasio A.R."/>
            <person name="Diallinas G."/>
            <person name="Emri T."/>
            <person name="Fekete E."/>
            <person name="Flipphi M."/>
            <person name="Freyberg S."/>
            <person name="Gallo A."/>
            <person name="Gournas C."/>
            <person name="Habgood R."/>
            <person name="Hainaut M."/>
            <person name="Harispe M.L."/>
            <person name="Henrissat B."/>
            <person name="Hilden K.S."/>
            <person name="Hope R."/>
            <person name="Hossain A."/>
            <person name="Karabika E."/>
            <person name="Karaffa L."/>
            <person name="Karanyi Z."/>
            <person name="Krasevec N."/>
            <person name="Kuo A."/>
            <person name="Kusch H."/>
            <person name="LaButti K."/>
            <person name="Lagendijk E.L."/>
            <person name="Lapidus A."/>
            <person name="Levasseur A."/>
            <person name="Lindquist E."/>
            <person name="Lipzen A."/>
            <person name="Logrieco A.F."/>
            <person name="MacCabe A."/>
            <person name="Maekelae M.R."/>
            <person name="Malavazi I."/>
            <person name="Melin P."/>
            <person name="Meyer V."/>
            <person name="Mielnichuk N."/>
            <person name="Miskei M."/>
            <person name="Molnar A.P."/>
            <person name="Mule G."/>
            <person name="Ngan C.Y."/>
            <person name="Orejas M."/>
            <person name="Orosz E."/>
            <person name="Ouedraogo J.P."/>
            <person name="Overkamp K.M."/>
            <person name="Park H.-S."/>
            <person name="Perrone G."/>
            <person name="Piumi F."/>
            <person name="Punt P.J."/>
            <person name="Ram A.F."/>
            <person name="Ramon A."/>
            <person name="Rauscher S."/>
            <person name="Record E."/>
            <person name="Riano-Pachon D.M."/>
            <person name="Robert V."/>
            <person name="Roehrig J."/>
            <person name="Ruller R."/>
            <person name="Salamov A."/>
            <person name="Salih N.S."/>
            <person name="Samson R.A."/>
            <person name="Sandor E."/>
            <person name="Sanguinetti M."/>
            <person name="Schuetze T."/>
            <person name="Sepcic K."/>
            <person name="Shelest E."/>
            <person name="Sherlock G."/>
            <person name="Sophianopoulou V."/>
            <person name="Squina F.M."/>
            <person name="Sun H."/>
            <person name="Susca A."/>
            <person name="Todd R.B."/>
            <person name="Tsang A."/>
            <person name="Unkles S.E."/>
            <person name="van de Wiele N."/>
            <person name="van Rossen-Uffink D."/>
            <person name="Oliveira J.V."/>
            <person name="Vesth T.C."/>
            <person name="Visser J."/>
            <person name="Yu J.-H."/>
            <person name="Zhou M."/>
            <person name="Andersen M.R."/>
            <person name="Archer D.B."/>
            <person name="Baker S.E."/>
            <person name="Benoit I."/>
            <person name="Brakhage A.A."/>
            <person name="Braus G.H."/>
            <person name="Fischer R."/>
            <person name="Frisvad J.C."/>
            <person name="Goldman G.H."/>
            <person name="Houbraken J."/>
            <person name="Oakley B."/>
            <person name="Pocsi I."/>
            <person name="Scazzocchio C."/>
            <person name="Seiboth B."/>
            <person name="vanKuyk P.A."/>
            <person name="Wortman J."/>
            <person name="Dyer P.S."/>
            <person name="Grigoriev I.V."/>
        </authorList>
    </citation>
    <scope>NUCLEOTIDE SEQUENCE [LARGE SCALE GENOMIC DNA]</scope>
    <source>
        <strain evidence="4">CBS 506.65</strain>
    </source>
</reference>
<dbReference type="GO" id="GO:0045820">
    <property type="term" value="P:negative regulation of glycolytic process"/>
    <property type="evidence" value="ECO:0007669"/>
    <property type="project" value="TreeGrafter"/>
</dbReference>
<protein>
    <recommendedName>
        <fullName evidence="5">Phosphoglycerate mutase family protein</fullName>
    </recommendedName>
</protein>
<dbReference type="SUPFAM" id="SSF53254">
    <property type="entry name" value="Phosphoglycerate mutase-like"/>
    <property type="match status" value="1"/>
</dbReference>
<dbReference type="Gene3D" id="3.40.50.1240">
    <property type="entry name" value="Phosphoglycerate mutase-like"/>
    <property type="match status" value="1"/>
</dbReference>
<dbReference type="OrthoDB" id="354304at2759"/>
<dbReference type="GO" id="GO:0004331">
    <property type="term" value="F:fructose-2,6-bisphosphate 2-phosphatase activity"/>
    <property type="evidence" value="ECO:0007669"/>
    <property type="project" value="TreeGrafter"/>
</dbReference>
<dbReference type="STRING" id="1073090.A0A1L9SIN0"/>
<evidence type="ECO:0000256" key="1">
    <source>
        <dbReference type="ARBA" id="ARBA00022801"/>
    </source>
</evidence>
<dbReference type="CDD" id="cd07067">
    <property type="entry name" value="HP_PGM_like"/>
    <property type="match status" value="1"/>
</dbReference>
<dbReference type="GeneID" id="34614453"/>
<feature type="binding site" evidence="2">
    <location>
        <position position="59"/>
    </location>
    <ligand>
        <name>substrate</name>
    </ligand>
</feature>
<dbReference type="InterPro" id="IPR051695">
    <property type="entry name" value="Phosphoglycerate_Mutase"/>
</dbReference>
<dbReference type="RefSeq" id="XP_022581585.1">
    <property type="nucleotide sequence ID" value="XM_022727989.1"/>
</dbReference>
<dbReference type="AlphaFoldDB" id="A0A1L9SIN0"/>
<name>A0A1L9SIN0_9EURO</name>
<dbReference type="VEuPathDB" id="FungiDB:ASPZODRAFT_25153"/>
<dbReference type="InterPro" id="IPR013078">
    <property type="entry name" value="His_Pase_superF_clade-1"/>
</dbReference>
<evidence type="ECO:0008006" key="5">
    <source>
        <dbReference type="Google" id="ProtNLM"/>
    </source>
</evidence>
<accession>A0A1L9SIN0</accession>